<protein>
    <submittedName>
        <fullName evidence="3">SseB family protein</fullName>
    </submittedName>
</protein>
<feature type="region of interest" description="Disordered" evidence="1">
    <location>
        <begin position="232"/>
        <end position="260"/>
    </location>
</feature>
<gene>
    <name evidence="3" type="ORF">J5474_09665</name>
</gene>
<feature type="domain" description="SseB protein N-terminal" evidence="2">
    <location>
        <begin position="7"/>
        <end position="116"/>
    </location>
</feature>
<reference evidence="3" key="1">
    <citation type="submission" date="2021-03" db="EMBL/GenBank/DDBJ databases">
        <title>Sagittula salina sp. nov. strain M10.9X isolated from the marine waste.</title>
        <authorList>
            <person name="Satari L."/>
            <person name="Molina-Menor E."/>
            <person name="Vidal-Verdu A."/>
            <person name="Pascual J."/>
            <person name="Pereto J."/>
            <person name="Porcar M."/>
        </authorList>
    </citation>
    <scope>NUCLEOTIDE SEQUENCE</scope>
    <source>
        <strain evidence="3">M10.9X</strain>
    </source>
</reference>
<accession>A0A940MJP1</accession>
<evidence type="ECO:0000313" key="3">
    <source>
        <dbReference type="EMBL" id="MBP0482756.1"/>
    </source>
</evidence>
<sequence length="260" mass="27431">MAERTPLDQALEEMESSDAARLAFYDRLASTELFLLLAEEPQGDNITPDLFDVADARFVLTFDREDRLSDFAARPVPYVALSGRALAGMLAGQGIGLALNLGTGTETLLPPESLSWLADTLAQGPQATEGRIENLSAPKGLPDALLTSLDAKLASAAGLADCAFLAQVAYEGGVRSHLIALVGAPEEAEHALAGAVQQALTFSGLEAGALDVLFLAPHDALTARLARHGLRIDLPQPPEPQMKIDRPAPGSNPDKPPILR</sequence>
<dbReference type="Pfam" id="PF07179">
    <property type="entry name" value="SseB"/>
    <property type="match status" value="1"/>
</dbReference>
<dbReference type="Proteomes" id="UP000675940">
    <property type="component" value="Unassembled WGS sequence"/>
</dbReference>
<evidence type="ECO:0000256" key="1">
    <source>
        <dbReference type="SAM" id="MobiDB-lite"/>
    </source>
</evidence>
<dbReference type="AlphaFoldDB" id="A0A940MJP1"/>
<organism evidence="3 4">
    <name type="scientific">Sagittula salina</name>
    <dbReference type="NCBI Taxonomy" id="2820268"/>
    <lineage>
        <taxon>Bacteria</taxon>
        <taxon>Pseudomonadati</taxon>
        <taxon>Pseudomonadota</taxon>
        <taxon>Alphaproteobacteria</taxon>
        <taxon>Rhodobacterales</taxon>
        <taxon>Roseobacteraceae</taxon>
        <taxon>Sagittula</taxon>
    </lineage>
</organism>
<proteinExistence type="predicted"/>
<dbReference type="InterPro" id="IPR009839">
    <property type="entry name" value="SseB_N"/>
</dbReference>
<dbReference type="RefSeq" id="WP_209360693.1">
    <property type="nucleotide sequence ID" value="NZ_JAGISH010000004.1"/>
</dbReference>
<dbReference type="EMBL" id="JAGISH010000004">
    <property type="protein sequence ID" value="MBP0482756.1"/>
    <property type="molecule type" value="Genomic_DNA"/>
</dbReference>
<name>A0A940MJP1_9RHOB</name>
<comment type="caution">
    <text evidence="3">The sequence shown here is derived from an EMBL/GenBank/DDBJ whole genome shotgun (WGS) entry which is preliminary data.</text>
</comment>
<keyword evidence="4" id="KW-1185">Reference proteome</keyword>
<evidence type="ECO:0000259" key="2">
    <source>
        <dbReference type="Pfam" id="PF07179"/>
    </source>
</evidence>
<evidence type="ECO:0000313" key="4">
    <source>
        <dbReference type="Proteomes" id="UP000675940"/>
    </source>
</evidence>